<organism evidence="1 2">
    <name type="scientific">Gordonia paraffinivorans NBRC 108238</name>
    <dbReference type="NCBI Taxonomy" id="1223543"/>
    <lineage>
        <taxon>Bacteria</taxon>
        <taxon>Bacillati</taxon>
        <taxon>Actinomycetota</taxon>
        <taxon>Actinomycetes</taxon>
        <taxon>Mycobacteriales</taxon>
        <taxon>Gordoniaceae</taxon>
        <taxon>Gordonia</taxon>
    </lineage>
</organism>
<evidence type="ECO:0000313" key="2">
    <source>
        <dbReference type="Proteomes" id="UP000035021"/>
    </source>
</evidence>
<evidence type="ECO:0000313" key="1">
    <source>
        <dbReference type="EMBL" id="GAC86334.1"/>
    </source>
</evidence>
<comment type="caution">
    <text evidence="1">The sequence shown here is derived from an EMBL/GenBank/DDBJ whole genome shotgun (WGS) entry which is preliminary data.</text>
</comment>
<gene>
    <name evidence="1" type="ORF">GP2_103_00010</name>
</gene>
<dbReference type="RefSeq" id="WP_006902641.1">
    <property type="nucleotide sequence ID" value="NZ_BAOQ01000103.1"/>
</dbReference>
<proteinExistence type="predicted"/>
<sequence>MTSRINFTHYAAADALAQAAEHWIDAQGLEEGLRIQTAHLSRGDLVLVCGLLAAAIGAGLEDPASLRAARAALTERANRDT</sequence>
<name>A0ABQ0IRZ7_9ACTN</name>
<accession>A0ABQ0IRZ7</accession>
<protein>
    <submittedName>
        <fullName evidence="1">Uncharacterized protein</fullName>
    </submittedName>
</protein>
<dbReference type="EMBL" id="BAOQ01000103">
    <property type="protein sequence ID" value="GAC86334.1"/>
    <property type="molecule type" value="Genomic_DNA"/>
</dbReference>
<keyword evidence="2" id="KW-1185">Reference proteome</keyword>
<reference evidence="1 2" key="1">
    <citation type="submission" date="2013-02" db="EMBL/GenBank/DDBJ databases">
        <title>Whole genome shotgun sequence of Gordonia paraffinivorans NBRC 108238.</title>
        <authorList>
            <person name="Isaki-Nakamura S."/>
            <person name="Hosoyama A."/>
            <person name="Tsuchikane K."/>
            <person name="Ando Y."/>
            <person name="Baba S."/>
            <person name="Ohji S."/>
            <person name="Hamada M."/>
            <person name="Tamura T."/>
            <person name="Yamazoe A."/>
            <person name="Yamazaki S."/>
            <person name="Fujita N."/>
        </authorList>
    </citation>
    <scope>NUCLEOTIDE SEQUENCE [LARGE SCALE GENOMIC DNA]</scope>
    <source>
        <strain evidence="1 2">NBRC 108238</strain>
    </source>
</reference>
<dbReference type="Proteomes" id="UP000035021">
    <property type="component" value="Unassembled WGS sequence"/>
</dbReference>